<comment type="caution">
    <text evidence="2">The sequence shown here is derived from an EMBL/GenBank/DDBJ whole genome shotgun (WGS) entry which is preliminary data.</text>
</comment>
<name>A0ABD1CCC4_CULPP</name>
<protein>
    <submittedName>
        <fullName evidence="2">Uncharacterized protein</fullName>
    </submittedName>
</protein>
<evidence type="ECO:0000256" key="1">
    <source>
        <dbReference type="SAM" id="SignalP"/>
    </source>
</evidence>
<accession>A0ABD1CCC4</accession>
<feature type="non-terminal residue" evidence="2">
    <location>
        <position position="127"/>
    </location>
</feature>
<proteinExistence type="predicted"/>
<keyword evidence="1" id="KW-0732">Signal</keyword>
<evidence type="ECO:0000313" key="2">
    <source>
        <dbReference type="EMBL" id="KAL1373689.1"/>
    </source>
</evidence>
<dbReference type="AlphaFoldDB" id="A0ABD1CCC4"/>
<evidence type="ECO:0000313" key="3">
    <source>
        <dbReference type="Proteomes" id="UP001562425"/>
    </source>
</evidence>
<reference evidence="2 3" key="1">
    <citation type="submission" date="2024-05" db="EMBL/GenBank/DDBJ databases">
        <title>Culex pipiens pipiens assembly and annotation.</title>
        <authorList>
            <person name="Alout H."/>
            <person name="Durand T."/>
        </authorList>
    </citation>
    <scope>NUCLEOTIDE SEQUENCE [LARGE SCALE GENOMIC DNA]</scope>
    <source>
        <strain evidence="2">HA-2024</strain>
        <tissue evidence="2">Whole body</tissue>
    </source>
</reference>
<dbReference type="Proteomes" id="UP001562425">
    <property type="component" value="Unassembled WGS sequence"/>
</dbReference>
<sequence>MKWKLILAMIAGLMVIDPACSEELMKRSEYNRMPQVFVYDHYDECLFDEPEVETTTYCLVRAVIKPDNSSELWRMIEKFSSKTKMHLNHASLDRGICVRGDVEDALAKLKVDNVSALVVPKFEIGFP</sequence>
<organism evidence="2 3">
    <name type="scientific">Culex pipiens pipiens</name>
    <name type="common">Northern house mosquito</name>
    <dbReference type="NCBI Taxonomy" id="38569"/>
    <lineage>
        <taxon>Eukaryota</taxon>
        <taxon>Metazoa</taxon>
        <taxon>Ecdysozoa</taxon>
        <taxon>Arthropoda</taxon>
        <taxon>Hexapoda</taxon>
        <taxon>Insecta</taxon>
        <taxon>Pterygota</taxon>
        <taxon>Neoptera</taxon>
        <taxon>Endopterygota</taxon>
        <taxon>Diptera</taxon>
        <taxon>Nematocera</taxon>
        <taxon>Culicoidea</taxon>
        <taxon>Culicidae</taxon>
        <taxon>Culicinae</taxon>
        <taxon>Culicini</taxon>
        <taxon>Culex</taxon>
        <taxon>Culex</taxon>
    </lineage>
</organism>
<feature type="signal peptide" evidence="1">
    <location>
        <begin position="1"/>
        <end position="21"/>
    </location>
</feature>
<gene>
    <name evidence="2" type="ORF">pipiens_018513</name>
</gene>
<keyword evidence="3" id="KW-1185">Reference proteome</keyword>
<dbReference type="EMBL" id="JBEHCU010014076">
    <property type="protein sequence ID" value="KAL1373689.1"/>
    <property type="molecule type" value="Genomic_DNA"/>
</dbReference>
<feature type="chain" id="PRO_5044775313" evidence="1">
    <location>
        <begin position="22"/>
        <end position="127"/>
    </location>
</feature>